<reference evidence="11" key="1">
    <citation type="submission" date="2020-11" db="EMBL/GenBank/DDBJ databases">
        <title>Gallus gallus (Chicken) genome, bGalGal1, GRCg7b, maternal haplotype autosomes + Z &amp; W.</title>
        <authorList>
            <person name="Warren W."/>
            <person name="Formenti G."/>
            <person name="Fedrigo O."/>
            <person name="Haase B."/>
            <person name="Mountcastle J."/>
            <person name="Balacco J."/>
            <person name="Tracey A."/>
            <person name="Schneider V."/>
            <person name="Okimoto R."/>
            <person name="Cheng H."/>
            <person name="Hawken R."/>
            <person name="Howe K."/>
            <person name="Jarvis E.D."/>
        </authorList>
    </citation>
    <scope>NUCLEOTIDE SEQUENCE [LARGE SCALE GENOMIC DNA]</scope>
    <source>
        <strain evidence="11">Broiler</strain>
    </source>
</reference>
<keyword evidence="6" id="KW-0496">Mitochondrion</keyword>
<comment type="similarity">
    <text evidence="2">Belongs to the mitoguardin family.</text>
</comment>
<keyword evidence="12" id="KW-1185">Reference proteome</keyword>
<dbReference type="RefSeq" id="XP_425337.3">
    <property type="nucleotide sequence ID" value="XM_425337.7"/>
</dbReference>
<evidence type="ECO:0000256" key="9">
    <source>
        <dbReference type="ARBA" id="ARBA00041863"/>
    </source>
</evidence>
<evidence type="ECO:0000256" key="3">
    <source>
        <dbReference type="ARBA" id="ARBA00022692"/>
    </source>
</evidence>
<dbReference type="OrthoDB" id="8880065at2759"/>
<dbReference type="OMA" id="AHFYVIS"/>
<feature type="compositionally biased region" description="Low complexity" evidence="10">
    <location>
        <begin position="106"/>
        <end position="140"/>
    </location>
</feature>
<comment type="subcellular location">
    <subcellularLocation>
        <location evidence="1">Mitochondrion outer membrane</location>
        <topology evidence="1">Multi-pass membrane protein</topology>
    </subcellularLocation>
</comment>
<dbReference type="FunCoup" id="A0A8V1AHD1">
    <property type="interactions" value="1284"/>
</dbReference>
<dbReference type="PANTHER" id="PTHR21508:SF4">
    <property type="entry name" value="MITOGUARDIN 2"/>
    <property type="match status" value="1"/>
</dbReference>
<feature type="region of interest" description="Disordered" evidence="10">
    <location>
        <begin position="98"/>
        <end position="153"/>
    </location>
</feature>
<evidence type="ECO:0000256" key="4">
    <source>
        <dbReference type="ARBA" id="ARBA00022787"/>
    </source>
</evidence>
<dbReference type="Proteomes" id="UP000000539">
    <property type="component" value="Chromosome 17"/>
</dbReference>
<keyword evidence="3" id="KW-0812">Transmembrane</keyword>
<keyword evidence="4" id="KW-1000">Mitochondrion outer membrane</keyword>
<evidence type="ECO:0000256" key="1">
    <source>
        <dbReference type="ARBA" id="ARBA00004374"/>
    </source>
</evidence>
<dbReference type="GO" id="GO:0005886">
    <property type="term" value="C:plasma membrane"/>
    <property type="evidence" value="ECO:0007669"/>
    <property type="project" value="Ensembl"/>
</dbReference>
<evidence type="ECO:0000256" key="8">
    <source>
        <dbReference type="ARBA" id="ARBA00040959"/>
    </source>
</evidence>
<reference evidence="11" key="2">
    <citation type="submission" date="2025-08" db="UniProtKB">
        <authorList>
            <consortium name="Ensembl"/>
        </authorList>
    </citation>
    <scope>IDENTIFICATION</scope>
    <source>
        <strain evidence="11">broiler</strain>
    </source>
</reference>
<dbReference type="RefSeq" id="XP_040541842.1">
    <property type="nucleotide sequence ID" value="XM_040685908.2"/>
</dbReference>
<dbReference type="GO" id="GO:0008053">
    <property type="term" value="P:mitochondrial fusion"/>
    <property type="evidence" value="ECO:0000318"/>
    <property type="project" value="GO_Central"/>
</dbReference>
<evidence type="ECO:0000256" key="5">
    <source>
        <dbReference type="ARBA" id="ARBA00022989"/>
    </source>
</evidence>
<dbReference type="InterPro" id="IPR019392">
    <property type="entry name" value="Miga"/>
</dbReference>
<evidence type="ECO:0000313" key="12">
    <source>
        <dbReference type="Proteomes" id="UP000000539"/>
    </source>
</evidence>
<gene>
    <name evidence="11" type="primary">MIGA2</name>
</gene>
<evidence type="ECO:0007829" key="13">
    <source>
        <dbReference type="PeptideAtlas" id="A0A8V1AHD1"/>
    </source>
</evidence>
<dbReference type="CTD" id="84895"/>
<dbReference type="GO" id="GO:0005741">
    <property type="term" value="C:mitochondrial outer membrane"/>
    <property type="evidence" value="ECO:0007669"/>
    <property type="project" value="UniProtKB-SubCell"/>
</dbReference>
<evidence type="ECO:0000256" key="7">
    <source>
        <dbReference type="ARBA" id="ARBA00023136"/>
    </source>
</evidence>
<evidence type="ECO:0000256" key="6">
    <source>
        <dbReference type="ARBA" id="ARBA00023128"/>
    </source>
</evidence>
<protein>
    <recommendedName>
        <fullName evidence="8">Mitoguardin 2</fullName>
    </recommendedName>
    <alternativeName>
        <fullName evidence="9">Protein FAM73B</fullName>
    </alternativeName>
</protein>
<dbReference type="GO" id="GO:0060348">
    <property type="term" value="P:bone development"/>
    <property type="evidence" value="ECO:0007669"/>
    <property type="project" value="Ensembl"/>
</dbReference>
<dbReference type="GlyGen" id="A0A8V1AHD1">
    <property type="glycosylation" value="1 site"/>
</dbReference>
<keyword evidence="7" id="KW-0472">Membrane</keyword>
<evidence type="ECO:0000256" key="2">
    <source>
        <dbReference type="ARBA" id="ARBA00008969"/>
    </source>
</evidence>
<keyword evidence="5" id="KW-1133">Transmembrane helix</keyword>
<sequence>MAFRRTEGMSIIQALAMTVAEIPVFVYTTFGQSVFSQLRLSAGLRKVLFATALGTVALALAAHQLKRRRRRKKQIAPEKCGFKPGGVTVPILPTRRVSSVKKGYSSRRVQSPSSKSNDTLSGISSIEPSKHSSSSHSLASMVAVNSSSPTPASAGMWEAQAMGDGGAIGDSSAESLYVQGMELFEEALQKWEQALTIRQRDSASSSTPVPWDSKKHQENLSEHAEEESQKREFAEKLESLLHRAYHLQEEFGSSLPSDSMLLDLEKTLMLPLTDGSLRLRTDDEDSSISEDSFFSAAELFDSLHFEEIPYHLSRPVAAYEEALQLVKEGKVACRTLRTELLGCYSDQDFLAKLHCVRQAFKELLEDESNQLFFGEVGKQMVIGLMTKAEKNPKAFLESYEEMLHYALKPETWPTTQQELEGRGVVCMSFFDIVLDFILMDAFEDLENPPSSVLAVLRNRWLSDSFKETALATACWSVLKAKRRLLMVPDGFISHFYSVSEHVSPVLAFGFLGPKQQLAEVCSFFKHQIVQYLKDMFDLDNVRYTTVQLLAEDILQLSRRRSEILLGYLGTESSPEMNGTLPIENELLKELI</sequence>
<dbReference type="GO" id="GO:0046982">
    <property type="term" value="F:protein heterodimerization activity"/>
    <property type="evidence" value="ECO:0007669"/>
    <property type="project" value="Ensembl"/>
</dbReference>
<organism evidence="11 12">
    <name type="scientific">Gallus gallus</name>
    <name type="common">Chicken</name>
    <dbReference type="NCBI Taxonomy" id="9031"/>
    <lineage>
        <taxon>Eukaryota</taxon>
        <taxon>Metazoa</taxon>
        <taxon>Chordata</taxon>
        <taxon>Craniata</taxon>
        <taxon>Vertebrata</taxon>
        <taxon>Euteleostomi</taxon>
        <taxon>Archelosauria</taxon>
        <taxon>Archosauria</taxon>
        <taxon>Dinosauria</taxon>
        <taxon>Saurischia</taxon>
        <taxon>Theropoda</taxon>
        <taxon>Coelurosauria</taxon>
        <taxon>Aves</taxon>
        <taxon>Neognathae</taxon>
        <taxon>Galloanserae</taxon>
        <taxon>Galliformes</taxon>
        <taxon>Phasianidae</taxon>
        <taxon>Phasianinae</taxon>
        <taxon>Gallus</taxon>
    </lineage>
</organism>
<dbReference type="Pfam" id="PF10265">
    <property type="entry name" value="Miga"/>
    <property type="match status" value="1"/>
</dbReference>
<dbReference type="Ensembl" id="ENSGALT00010069289.1">
    <property type="protein sequence ID" value="ENSGALP00010042731.1"/>
    <property type="gene ID" value="ENSGALG00010028608.1"/>
</dbReference>
<dbReference type="SMR" id="A0A8V1AHD1"/>
<evidence type="ECO:0000256" key="10">
    <source>
        <dbReference type="SAM" id="MobiDB-lite"/>
    </source>
</evidence>
<dbReference type="AlphaFoldDB" id="A0A8V1AHD1"/>
<accession>A0A8V1AHD1</accession>
<dbReference type="GO" id="GO:0042803">
    <property type="term" value="F:protein homodimerization activity"/>
    <property type="evidence" value="ECO:0007669"/>
    <property type="project" value="Ensembl"/>
</dbReference>
<proteinExistence type="evidence at protein level"/>
<dbReference type="PANTHER" id="PTHR21508">
    <property type="entry name" value="MITOGUARDIN"/>
    <property type="match status" value="1"/>
</dbReference>
<dbReference type="GeneID" id="427765"/>
<name>A0A8V1AHD1_CHICK</name>
<dbReference type="GeneTree" id="ENSGT00390000008565"/>
<feature type="compositionally biased region" description="Basic and acidic residues" evidence="10">
    <location>
        <begin position="212"/>
        <end position="232"/>
    </location>
</feature>
<keyword evidence="13" id="KW-1267">Proteomics identification</keyword>
<evidence type="ECO:0000313" key="11">
    <source>
        <dbReference type="Ensembl" id="ENSGALP00010042731.1"/>
    </source>
</evidence>
<feature type="region of interest" description="Disordered" evidence="10">
    <location>
        <begin position="198"/>
        <end position="232"/>
    </location>
</feature>
<reference evidence="11" key="3">
    <citation type="submission" date="2025-09" db="UniProtKB">
        <authorList>
            <consortium name="Ensembl"/>
        </authorList>
    </citation>
    <scope>IDENTIFICATION</scope>
    <source>
        <strain evidence="11">broiler</strain>
    </source>
</reference>